<keyword evidence="3" id="KW-0597">Phosphoprotein</keyword>
<dbReference type="InterPro" id="IPR016055">
    <property type="entry name" value="A-D-PHexomutase_a/b/a-I/II/III"/>
</dbReference>
<dbReference type="InterPro" id="IPR005845">
    <property type="entry name" value="A-D-PHexomutase_a/b/a-II"/>
</dbReference>
<evidence type="ECO:0000259" key="7">
    <source>
        <dbReference type="Pfam" id="PF02878"/>
    </source>
</evidence>
<dbReference type="SUPFAM" id="SSF53738">
    <property type="entry name" value="Phosphoglucomutase, first 3 domains"/>
    <property type="match status" value="3"/>
</dbReference>
<comment type="caution">
    <text evidence="10">The sequence shown here is derived from an EMBL/GenBank/DDBJ whole genome shotgun (WGS) entry which is preliminary data.</text>
</comment>
<keyword evidence="5" id="KW-0460">Magnesium</keyword>
<dbReference type="InterPro" id="IPR005844">
    <property type="entry name" value="A-D-PHexomutase_a/b/a-I"/>
</dbReference>
<feature type="domain" description="Alpha-D-phosphohexomutase alpha/beta/alpha" evidence="7">
    <location>
        <begin position="26"/>
        <end position="106"/>
    </location>
</feature>
<sequence>MTDQTDAAACLGAVVGPGEVCGTTAAPLTAQLVAALAAAFVDEVGAQSREVLLGHDRGEAGELVAAFTRGAEARGATVVDLGVCSTDEIQFGSGAQNAPAARITASSLTMLRAGAQEIGHDYGLGAIRDRAVGYLAAGPAPVATPGRRREFDLLPDYAAGLRALVGLTGIRPLTVVVDAGRGAAAVTVPYVFGDDVRKAAGDPAGGASAAADPAETPRPAALTIVPLFFDQGPDLPPHTIDPADPATLTDLRNAVIQHEADLGLGFDADGGRCVVVDETGCVVPSSAIGAVLARRAIASARIMDPGRDVAVLHDLNVSRFVAETIEAAGAAAVPTSVGGSLMRAELRATGAVFGFGYSGDYYFPQFWCADSGLLAALHVLAELGFQPRPLSALAADAMPYAHSGEISMAVDDLPGVYARVVDAYTGSADFEEIDGLTVIGLTSVDEPFWWFNVRPSRTEPERAPQQQQKQVRPELRLTVEAGTPEVMVRIRDEVLALMPAD</sequence>
<proteinExistence type="inferred from homology"/>
<accession>A0ABY2JKZ0</accession>
<evidence type="ECO:0000259" key="8">
    <source>
        <dbReference type="Pfam" id="PF02879"/>
    </source>
</evidence>
<dbReference type="Pfam" id="PF02879">
    <property type="entry name" value="PGM_PMM_II"/>
    <property type="match status" value="1"/>
</dbReference>
<keyword evidence="4" id="KW-0479">Metal-binding</keyword>
<evidence type="ECO:0000256" key="2">
    <source>
        <dbReference type="ARBA" id="ARBA00010231"/>
    </source>
</evidence>
<dbReference type="EMBL" id="SOGO01000011">
    <property type="protein sequence ID" value="TFD05714.1"/>
    <property type="molecule type" value="Genomic_DNA"/>
</dbReference>
<dbReference type="InterPro" id="IPR005846">
    <property type="entry name" value="A-D-PHexomutase_a/b/a-III"/>
</dbReference>
<evidence type="ECO:0000256" key="4">
    <source>
        <dbReference type="ARBA" id="ARBA00022723"/>
    </source>
</evidence>
<keyword evidence="11" id="KW-1185">Reference proteome</keyword>
<comment type="cofactor">
    <cofactor evidence="1">
        <name>Mg(2+)</name>
        <dbReference type="ChEBI" id="CHEBI:18420"/>
    </cofactor>
</comment>
<feature type="domain" description="Alpha-D-phosphohexomutase alpha/beta/alpha" evidence="9">
    <location>
        <begin position="287"/>
        <end position="398"/>
    </location>
</feature>
<dbReference type="InterPro" id="IPR036900">
    <property type="entry name" value="A-D-PHexomutase_C_sf"/>
</dbReference>
<feature type="domain" description="Alpha-D-phosphohexomutase alpha/beta/alpha" evidence="8">
    <location>
        <begin position="157"/>
        <end position="280"/>
    </location>
</feature>
<dbReference type="RefSeq" id="WP_134372191.1">
    <property type="nucleotide sequence ID" value="NZ_SOGO01000011.1"/>
</dbReference>
<dbReference type="Pfam" id="PF02880">
    <property type="entry name" value="PGM_PMM_III"/>
    <property type="match status" value="1"/>
</dbReference>
<evidence type="ECO:0000256" key="5">
    <source>
        <dbReference type="ARBA" id="ARBA00022842"/>
    </source>
</evidence>
<evidence type="ECO:0000256" key="3">
    <source>
        <dbReference type="ARBA" id="ARBA00022553"/>
    </source>
</evidence>
<dbReference type="PANTHER" id="PTHR43771:SF1">
    <property type="entry name" value="PHOSPHOMANNOMUTASE"/>
    <property type="match status" value="1"/>
</dbReference>
<organism evidence="10 11">
    <name type="scientific">Cryobacterium sandaracinum</name>
    <dbReference type="NCBI Taxonomy" id="1259247"/>
    <lineage>
        <taxon>Bacteria</taxon>
        <taxon>Bacillati</taxon>
        <taxon>Actinomycetota</taxon>
        <taxon>Actinomycetes</taxon>
        <taxon>Micrococcales</taxon>
        <taxon>Microbacteriaceae</taxon>
        <taxon>Cryobacterium</taxon>
    </lineage>
</organism>
<protein>
    <submittedName>
        <fullName evidence="10">Phosphomannomutase/phosphoglucomutase</fullName>
    </submittedName>
</protein>
<dbReference type="Gene3D" id="3.40.120.10">
    <property type="entry name" value="Alpha-D-Glucose-1,6-Bisphosphate, subunit A, domain 3"/>
    <property type="match status" value="3"/>
</dbReference>
<evidence type="ECO:0000256" key="1">
    <source>
        <dbReference type="ARBA" id="ARBA00001946"/>
    </source>
</evidence>
<dbReference type="Gene3D" id="3.30.310.50">
    <property type="entry name" value="Alpha-D-phosphohexomutase, C-terminal domain"/>
    <property type="match status" value="1"/>
</dbReference>
<evidence type="ECO:0000313" key="11">
    <source>
        <dbReference type="Proteomes" id="UP000297851"/>
    </source>
</evidence>
<gene>
    <name evidence="10" type="primary">manB</name>
    <name evidence="10" type="ORF">E3T25_03425</name>
</gene>
<evidence type="ECO:0000259" key="9">
    <source>
        <dbReference type="Pfam" id="PF02880"/>
    </source>
</evidence>
<dbReference type="Proteomes" id="UP000297851">
    <property type="component" value="Unassembled WGS sequence"/>
</dbReference>
<dbReference type="PANTHER" id="PTHR43771">
    <property type="entry name" value="PHOSPHOMANNOMUTASE"/>
    <property type="match status" value="1"/>
</dbReference>
<comment type="similarity">
    <text evidence="2">Belongs to the phosphohexose mutase family.</text>
</comment>
<reference evidence="10 11" key="1">
    <citation type="submission" date="2019-03" db="EMBL/GenBank/DDBJ databases">
        <title>Genomics of glacier-inhabiting Cryobacterium strains.</title>
        <authorList>
            <person name="Liu Q."/>
            <person name="Xin Y.-H."/>
        </authorList>
    </citation>
    <scope>NUCLEOTIDE SEQUENCE [LARGE SCALE GENOMIC DNA]</scope>
    <source>
        <strain evidence="10 11">TMT2-16</strain>
    </source>
</reference>
<evidence type="ECO:0000313" key="10">
    <source>
        <dbReference type="EMBL" id="TFD05714.1"/>
    </source>
</evidence>
<evidence type="ECO:0000256" key="6">
    <source>
        <dbReference type="ARBA" id="ARBA00023235"/>
    </source>
</evidence>
<dbReference type="Pfam" id="PF02878">
    <property type="entry name" value="PGM_PMM_I"/>
    <property type="match status" value="1"/>
</dbReference>
<name>A0ABY2JKZ0_9MICO</name>
<keyword evidence="6" id="KW-0413">Isomerase</keyword>
<dbReference type="SUPFAM" id="SSF55957">
    <property type="entry name" value="Phosphoglucomutase, C-terminal domain"/>
    <property type="match status" value="1"/>
</dbReference>